<comment type="caution">
    <text evidence="1">The sequence shown here is derived from an EMBL/GenBank/DDBJ whole genome shotgun (WGS) entry which is preliminary data.</text>
</comment>
<dbReference type="EMBL" id="JAWWNJ010000036">
    <property type="protein sequence ID" value="KAK7023078.1"/>
    <property type="molecule type" value="Genomic_DNA"/>
</dbReference>
<organism evidence="1 2">
    <name type="scientific">Favolaschia claudopus</name>
    <dbReference type="NCBI Taxonomy" id="2862362"/>
    <lineage>
        <taxon>Eukaryota</taxon>
        <taxon>Fungi</taxon>
        <taxon>Dikarya</taxon>
        <taxon>Basidiomycota</taxon>
        <taxon>Agaricomycotina</taxon>
        <taxon>Agaricomycetes</taxon>
        <taxon>Agaricomycetidae</taxon>
        <taxon>Agaricales</taxon>
        <taxon>Marasmiineae</taxon>
        <taxon>Mycenaceae</taxon>
        <taxon>Favolaschia</taxon>
    </lineage>
</organism>
<evidence type="ECO:0000313" key="2">
    <source>
        <dbReference type="Proteomes" id="UP001362999"/>
    </source>
</evidence>
<reference evidence="1 2" key="1">
    <citation type="journal article" date="2024" name="J Genomics">
        <title>Draft genome sequencing and assembly of Favolaschia claudopus CIRM-BRFM 2984 isolated from oak limbs.</title>
        <authorList>
            <person name="Navarro D."/>
            <person name="Drula E."/>
            <person name="Chaduli D."/>
            <person name="Cazenave R."/>
            <person name="Ahrendt S."/>
            <person name="Wang J."/>
            <person name="Lipzen A."/>
            <person name="Daum C."/>
            <person name="Barry K."/>
            <person name="Grigoriev I.V."/>
            <person name="Favel A."/>
            <person name="Rosso M.N."/>
            <person name="Martin F."/>
        </authorList>
    </citation>
    <scope>NUCLEOTIDE SEQUENCE [LARGE SCALE GENOMIC DNA]</scope>
    <source>
        <strain evidence="1 2">CIRM-BRFM 2984</strain>
    </source>
</reference>
<evidence type="ECO:0000313" key="1">
    <source>
        <dbReference type="EMBL" id="KAK7023078.1"/>
    </source>
</evidence>
<dbReference type="Proteomes" id="UP001362999">
    <property type="component" value="Unassembled WGS sequence"/>
</dbReference>
<keyword evidence="2" id="KW-1185">Reference proteome</keyword>
<dbReference type="AlphaFoldDB" id="A0AAW0BCU8"/>
<accession>A0AAW0BCU8</accession>
<proteinExistence type="predicted"/>
<name>A0AAW0BCU8_9AGAR</name>
<sequence length="222" mass="24882">MDRIQCTLNRSVRGRKYNTSCLTPRPSRLSRQNSCTERGLGHRSAPIQSVFGTRHALGPKLYSSNRDRLACWYLLKFVGWPSFGVLGIGSHTRQIPQQTIWPPSSQRVNTLQASTTFTLFIMQRIRCLLPPLNPQSPPAAWDGRILPPRAGRNLICPRQTKATVIRMARGAVCGRGGAEYAQDFLSIRIASEWTSDAGQHDHDHDPDACRVCGRRRLFCLSG</sequence>
<protein>
    <submittedName>
        <fullName evidence="1">Uncharacterized protein</fullName>
    </submittedName>
</protein>
<gene>
    <name evidence="1" type="ORF">R3P38DRAFT_1096483</name>
</gene>